<dbReference type="EMBL" id="BGPR01002883">
    <property type="protein sequence ID" value="GBM80436.1"/>
    <property type="molecule type" value="Genomic_DNA"/>
</dbReference>
<sequence length="122" mass="13708">MSFAHDILSVETTFFKVKEAIFKNSWSSVTAFNVPTPTVFKEMFHPGRQFQGGRHPLLDAYLSDFLLGYYLLSHGEKIKAFRSNKAPNDKWGMFLGNSFCSRPLANNDTPSPSVWSLTGAVL</sequence>
<gene>
    <name evidence="1" type="ORF">AVEN_145770_1</name>
    <name evidence="2" type="ORF">AVEN_57885_1</name>
</gene>
<reference evidence="1 3" key="1">
    <citation type="journal article" date="2019" name="Sci. Rep.">
        <title>Orb-weaving spider Araneus ventricosus genome elucidates the spidroin gene catalogue.</title>
        <authorList>
            <person name="Kono N."/>
            <person name="Nakamura H."/>
            <person name="Ohtoshi R."/>
            <person name="Moran D.A.P."/>
            <person name="Shinohara A."/>
            <person name="Yoshida Y."/>
            <person name="Fujiwara M."/>
            <person name="Mori M."/>
            <person name="Tomita M."/>
            <person name="Arakawa K."/>
        </authorList>
    </citation>
    <scope>NUCLEOTIDE SEQUENCE [LARGE SCALE GENOMIC DNA]</scope>
</reference>
<keyword evidence="3" id="KW-1185">Reference proteome</keyword>
<protein>
    <submittedName>
        <fullName evidence="1">Uncharacterized protein</fullName>
    </submittedName>
</protein>
<accession>A0A4Y2IU35</accession>
<dbReference type="AlphaFoldDB" id="A0A4Y2IU35"/>
<proteinExistence type="predicted"/>
<dbReference type="EMBL" id="BGPR01046425">
    <property type="protein sequence ID" value="GBO23373.1"/>
    <property type="molecule type" value="Genomic_DNA"/>
</dbReference>
<comment type="caution">
    <text evidence="1">The sequence shown here is derived from an EMBL/GenBank/DDBJ whole genome shotgun (WGS) entry which is preliminary data.</text>
</comment>
<organism evidence="1 3">
    <name type="scientific">Araneus ventricosus</name>
    <name type="common">Orbweaver spider</name>
    <name type="synonym">Epeira ventricosa</name>
    <dbReference type="NCBI Taxonomy" id="182803"/>
    <lineage>
        <taxon>Eukaryota</taxon>
        <taxon>Metazoa</taxon>
        <taxon>Ecdysozoa</taxon>
        <taxon>Arthropoda</taxon>
        <taxon>Chelicerata</taxon>
        <taxon>Arachnida</taxon>
        <taxon>Araneae</taxon>
        <taxon>Araneomorphae</taxon>
        <taxon>Entelegynae</taxon>
        <taxon>Araneoidea</taxon>
        <taxon>Araneidae</taxon>
        <taxon>Araneus</taxon>
    </lineage>
</organism>
<name>A0A4Y2IU35_ARAVE</name>
<evidence type="ECO:0000313" key="3">
    <source>
        <dbReference type="Proteomes" id="UP000499080"/>
    </source>
</evidence>
<evidence type="ECO:0000313" key="1">
    <source>
        <dbReference type="EMBL" id="GBM80436.1"/>
    </source>
</evidence>
<dbReference type="Proteomes" id="UP000499080">
    <property type="component" value="Unassembled WGS sequence"/>
</dbReference>
<evidence type="ECO:0000313" key="2">
    <source>
        <dbReference type="EMBL" id="GBO23373.1"/>
    </source>
</evidence>